<evidence type="ECO:0000313" key="3">
    <source>
        <dbReference type="EMBL" id="MER7179750.1"/>
    </source>
</evidence>
<reference evidence="3 4" key="1">
    <citation type="submission" date="2024-06" db="EMBL/GenBank/DDBJ databases">
        <title>The Natural Products Discovery Center: Release of the First 8490 Sequenced Strains for Exploring Actinobacteria Biosynthetic Diversity.</title>
        <authorList>
            <person name="Kalkreuter E."/>
            <person name="Kautsar S.A."/>
            <person name="Yang D."/>
            <person name="Bader C.D."/>
            <person name="Teijaro C.N."/>
            <person name="Fluegel L."/>
            <person name="Davis C.M."/>
            <person name="Simpson J.R."/>
            <person name="Lauterbach L."/>
            <person name="Steele A.D."/>
            <person name="Gui C."/>
            <person name="Meng S."/>
            <person name="Li G."/>
            <person name="Viehrig K."/>
            <person name="Ye F."/>
            <person name="Su P."/>
            <person name="Kiefer A.F."/>
            <person name="Nichols A."/>
            <person name="Cepeda A.J."/>
            <person name="Yan W."/>
            <person name="Fan B."/>
            <person name="Jiang Y."/>
            <person name="Adhikari A."/>
            <person name="Zheng C.-J."/>
            <person name="Schuster L."/>
            <person name="Cowan T.M."/>
            <person name="Smanski M.J."/>
            <person name="Chevrette M.G."/>
            <person name="De Carvalho L.P.S."/>
            <person name="Shen B."/>
        </authorList>
    </citation>
    <scope>NUCLEOTIDE SEQUENCE [LARGE SCALE GENOMIC DNA]</scope>
    <source>
        <strain evidence="3 4">NPDC000234</strain>
    </source>
</reference>
<dbReference type="CDD" id="cd00093">
    <property type="entry name" value="HTH_XRE"/>
    <property type="match status" value="1"/>
</dbReference>
<dbReference type="SUPFAM" id="SSF47413">
    <property type="entry name" value="lambda repressor-like DNA-binding domains"/>
    <property type="match status" value="1"/>
</dbReference>
<sequence length="611" mass="66278">MTPQEEFAEALRVRREAADLSLAELARRVHYSKSYLSRVENGLRPPGRLLAERCDAALRADGALLALLPPGPEQHERRDDADQPVRGTRRRPPPDPAPVPAVSPPDRPSGYGAGFDQHIRRGDTRHLLGEMYEAGRHYQAAYEAAGGDELARAHAVVRSARRWSDPGQVDRDLLFRIDACLAALAGREDTRAVELRLQLTAHRAKKLAMAIGDDTAVTGAEPRTGARLARQALAELRERGRRPAGAPGGVGDEARCEVLTETRWALYDFEPARTLLALSTELRDLAVRSHSAYFQGEALVALAIDQLRTGRVPAAEATLSRHREYAARHRSRLAYWHQGTLDALMSLWRGEFAAAEGWILGEAGQVAAAMEAGLSMPADALSQTVLGQEYWLRYEQGRLAELFASPRMAGVQRRGYFPVWRAGLALALCATGRYEQAADQLRAFAADAGDFTRFPPSGWALPTAATLALVCADLAERTDRRTEVSAYVPALRALLDAHGDELVLAGWPTVLLGPAARFSALLALVAGEPATALGHLARAVRLAQRYPAQMARLRLDEARVRLRTGSPAALSPAALATAHGLARTALGTAEELGMVTLARDCRELLTSPAGR</sequence>
<dbReference type="InterPro" id="IPR001387">
    <property type="entry name" value="Cro/C1-type_HTH"/>
</dbReference>
<proteinExistence type="predicted"/>
<dbReference type="Proteomes" id="UP001474181">
    <property type="component" value="Unassembled WGS sequence"/>
</dbReference>
<gene>
    <name evidence="3" type="ORF">ABT404_09740</name>
</gene>
<protein>
    <submittedName>
        <fullName evidence="3">Helix-turn-helix transcriptional regulator</fullName>
    </submittedName>
</protein>
<feature type="compositionally biased region" description="Basic and acidic residues" evidence="1">
    <location>
        <begin position="73"/>
        <end position="83"/>
    </location>
</feature>
<dbReference type="Pfam" id="PF13560">
    <property type="entry name" value="HTH_31"/>
    <property type="match status" value="1"/>
</dbReference>
<comment type="caution">
    <text evidence="3">The sequence shown here is derived from an EMBL/GenBank/DDBJ whole genome shotgun (WGS) entry which is preliminary data.</text>
</comment>
<evidence type="ECO:0000259" key="2">
    <source>
        <dbReference type="PROSITE" id="PS50943"/>
    </source>
</evidence>
<evidence type="ECO:0000313" key="4">
    <source>
        <dbReference type="Proteomes" id="UP001474181"/>
    </source>
</evidence>
<evidence type="ECO:0000256" key="1">
    <source>
        <dbReference type="SAM" id="MobiDB-lite"/>
    </source>
</evidence>
<organism evidence="3 4">
    <name type="scientific">Streptomyces hyaluromycini</name>
    <dbReference type="NCBI Taxonomy" id="1377993"/>
    <lineage>
        <taxon>Bacteria</taxon>
        <taxon>Bacillati</taxon>
        <taxon>Actinomycetota</taxon>
        <taxon>Actinomycetes</taxon>
        <taxon>Kitasatosporales</taxon>
        <taxon>Streptomycetaceae</taxon>
        <taxon>Streptomyces</taxon>
    </lineage>
</organism>
<dbReference type="PROSITE" id="PS50943">
    <property type="entry name" value="HTH_CROC1"/>
    <property type="match status" value="1"/>
</dbReference>
<keyword evidence="4" id="KW-1185">Reference proteome</keyword>
<feature type="domain" description="HTH cro/C1-type" evidence="2">
    <location>
        <begin position="11"/>
        <end position="65"/>
    </location>
</feature>
<feature type="compositionally biased region" description="Pro residues" evidence="1">
    <location>
        <begin position="94"/>
        <end position="107"/>
    </location>
</feature>
<dbReference type="Gene3D" id="1.10.260.40">
    <property type="entry name" value="lambda repressor-like DNA-binding domains"/>
    <property type="match status" value="1"/>
</dbReference>
<dbReference type="SMART" id="SM00530">
    <property type="entry name" value="HTH_XRE"/>
    <property type="match status" value="1"/>
</dbReference>
<dbReference type="EMBL" id="JBEPEK010000050">
    <property type="protein sequence ID" value="MER7179750.1"/>
    <property type="molecule type" value="Genomic_DNA"/>
</dbReference>
<name>A0ABV1WSC9_9ACTN</name>
<dbReference type="RefSeq" id="WP_350779210.1">
    <property type="nucleotide sequence ID" value="NZ_JBEPEK010000050.1"/>
</dbReference>
<dbReference type="InterPro" id="IPR010982">
    <property type="entry name" value="Lambda_DNA-bd_dom_sf"/>
</dbReference>
<feature type="region of interest" description="Disordered" evidence="1">
    <location>
        <begin position="68"/>
        <end position="118"/>
    </location>
</feature>
<accession>A0ABV1WSC9</accession>